<evidence type="ECO:0000313" key="3">
    <source>
        <dbReference type="EMBL" id="OKL44571.1"/>
    </source>
</evidence>
<proteinExistence type="predicted"/>
<dbReference type="NCBIfam" id="NF008528">
    <property type="entry name" value="PRK11463.1-2"/>
    <property type="match status" value="1"/>
</dbReference>
<dbReference type="InterPro" id="IPR007313">
    <property type="entry name" value="FxsA"/>
</dbReference>
<dbReference type="PANTHER" id="PTHR35335:SF1">
    <property type="entry name" value="UPF0716 PROTEIN FXSA"/>
    <property type="match status" value="1"/>
</dbReference>
<evidence type="ECO:0000256" key="1">
    <source>
        <dbReference type="SAM" id="MobiDB-lite"/>
    </source>
</evidence>
<comment type="caution">
    <text evidence="3">The sequence shown here is derived from an EMBL/GenBank/DDBJ whole genome shotgun (WGS) entry which is preliminary data.</text>
</comment>
<evidence type="ECO:0000256" key="2">
    <source>
        <dbReference type="SAM" id="Phobius"/>
    </source>
</evidence>
<dbReference type="GO" id="GO:0016020">
    <property type="term" value="C:membrane"/>
    <property type="evidence" value="ECO:0007669"/>
    <property type="project" value="InterPro"/>
</dbReference>
<feature type="transmembrane region" description="Helical" evidence="2">
    <location>
        <begin position="78"/>
        <end position="103"/>
    </location>
</feature>
<dbReference type="PANTHER" id="PTHR35335">
    <property type="entry name" value="UPF0716 PROTEIN FXSA"/>
    <property type="match status" value="1"/>
</dbReference>
<organism evidence="3 4">
    <name type="scientific">Pseudovibrio exalbescens</name>
    <dbReference type="NCBI Taxonomy" id="197461"/>
    <lineage>
        <taxon>Bacteria</taxon>
        <taxon>Pseudomonadati</taxon>
        <taxon>Pseudomonadota</taxon>
        <taxon>Alphaproteobacteria</taxon>
        <taxon>Hyphomicrobiales</taxon>
        <taxon>Stappiaceae</taxon>
        <taxon>Pseudovibrio</taxon>
    </lineage>
</organism>
<reference evidence="3 4" key="1">
    <citation type="submission" date="2016-03" db="EMBL/GenBank/DDBJ databases">
        <title>Genome sequence of Nesiotobacter sp. nov., a moderately halophilic alphaproteobacterium isolated from the Yellow Sea, China.</title>
        <authorList>
            <person name="Zhang G."/>
            <person name="Zhang R."/>
        </authorList>
    </citation>
    <scope>NUCLEOTIDE SEQUENCE [LARGE SCALE GENOMIC DNA]</scope>
    <source>
        <strain evidence="3 4">WB1-6</strain>
    </source>
</reference>
<gene>
    <name evidence="3" type="ORF">A3843_09340</name>
</gene>
<dbReference type="Pfam" id="PF04186">
    <property type="entry name" value="FxsA"/>
    <property type="match status" value="1"/>
</dbReference>
<keyword evidence="2" id="KW-0472">Membrane</keyword>
<sequence>MPVGLIILAAFILVPTIEIFLFVEVGSEIGAIPTILLTILTAVTGTALLRHQGVSLLMRMRSEMDAGRVPGDELVHGAFIVLAGICLLIPGFFTDAIGLLLFIPAVRTYLGRAMAARVQVHPDVHMHRRYRTDEGVVDLDVEEWSSREPRNPDAPEDGPQRSIGSDRETPWRGDNKS</sequence>
<dbReference type="AlphaFoldDB" id="A0A1U7JIU0"/>
<feature type="compositionally biased region" description="Basic and acidic residues" evidence="1">
    <location>
        <begin position="144"/>
        <end position="153"/>
    </location>
</feature>
<keyword evidence="4" id="KW-1185">Reference proteome</keyword>
<dbReference type="EMBL" id="LVVZ01000014">
    <property type="protein sequence ID" value="OKL44571.1"/>
    <property type="molecule type" value="Genomic_DNA"/>
</dbReference>
<feature type="region of interest" description="Disordered" evidence="1">
    <location>
        <begin position="141"/>
        <end position="177"/>
    </location>
</feature>
<dbReference type="Proteomes" id="UP000185783">
    <property type="component" value="Unassembled WGS sequence"/>
</dbReference>
<feature type="transmembrane region" description="Helical" evidence="2">
    <location>
        <begin position="35"/>
        <end position="58"/>
    </location>
</feature>
<keyword evidence="2" id="KW-0812">Transmembrane</keyword>
<keyword evidence="2" id="KW-1133">Transmembrane helix</keyword>
<feature type="compositionally biased region" description="Basic and acidic residues" evidence="1">
    <location>
        <begin position="164"/>
        <end position="177"/>
    </location>
</feature>
<dbReference type="STRING" id="197461.A3843_09340"/>
<protein>
    <submittedName>
        <fullName evidence="3">FxsA protein</fullName>
    </submittedName>
</protein>
<evidence type="ECO:0000313" key="4">
    <source>
        <dbReference type="Proteomes" id="UP000185783"/>
    </source>
</evidence>
<feature type="transmembrane region" description="Helical" evidence="2">
    <location>
        <begin position="6"/>
        <end position="23"/>
    </location>
</feature>
<accession>A0A1U7JIU0</accession>
<dbReference type="RefSeq" id="WP_028480420.1">
    <property type="nucleotide sequence ID" value="NZ_LVVZ01000014.1"/>
</dbReference>
<name>A0A1U7JIU0_9HYPH</name>